<dbReference type="SMART" id="SM00220">
    <property type="entry name" value="S_TKc"/>
    <property type="match status" value="1"/>
</dbReference>
<dbReference type="AlphaFoldDB" id="A0A8J3I2F6"/>
<keyword evidence="3" id="KW-0418">Kinase</keyword>
<protein>
    <recommendedName>
        <fullName evidence="5">Protein kinase domain-containing protein</fullName>
    </recommendedName>
</protein>
<organism evidence="6 7">
    <name type="scientific">Ktedonospora formicarum</name>
    <dbReference type="NCBI Taxonomy" id="2778364"/>
    <lineage>
        <taxon>Bacteria</taxon>
        <taxon>Bacillati</taxon>
        <taxon>Chloroflexota</taxon>
        <taxon>Ktedonobacteria</taxon>
        <taxon>Ktedonobacterales</taxon>
        <taxon>Ktedonobacteraceae</taxon>
        <taxon>Ktedonospora</taxon>
    </lineage>
</organism>
<dbReference type="Gene3D" id="1.10.510.10">
    <property type="entry name" value="Transferase(Phosphotransferase) domain 1"/>
    <property type="match status" value="1"/>
</dbReference>
<dbReference type="PANTHER" id="PTHR43289">
    <property type="entry name" value="MITOGEN-ACTIVATED PROTEIN KINASE KINASE KINASE 20-RELATED"/>
    <property type="match status" value="1"/>
</dbReference>
<dbReference type="Pfam" id="PF00069">
    <property type="entry name" value="Pkinase"/>
    <property type="match status" value="1"/>
</dbReference>
<dbReference type="PROSITE" id="PS00108">
    <property type="entry name" value="PROTEIN_KINASE_ST"/>
    <property type="match status" value="1"/>
</dbReference>
<dbReference type="Gene3D" id="3.30.200.20">
    <property type="entry name" value="Phosphorylase Kinase, domain 1"/>
    <property type="match status" value="1"/>
</dbReference>
<evidence type="ECO:0000256" key="4">
    <source>
        <dbReference type="ARBA" id="ARBA00022840"/>
    </source>
</evidence>
<dbReference type="GO" id="GO:0005524">
    <property type="term" value="F:ATP binding"/>
    <property type="evidence" value="ECO:0007669"/>
    <property type="project" value="UniProtKB-KW"/>
</dbReference>
<dbReference type="SUPFAM" id="SSF56112">
    <property type="entry name" value="Protein kinase-like (PK-like)"/>
    <property type="match status" value="1"/>
</dbReference>
<gene>
    <name evidence="6" type="ORF">KSX_36510</name>
</gene>
<dbReference type="PANTHER" id="PTHR43289:SF34">
    <property type="entry name" value="SERINE_THREONINE-PROTEIN KINASE YBDM-RELATED"/>
    <property type="match status" value="1"/>
</dbReference>
<dbReference type="InterPro" id="IPR015943">
    <property type="entry name" value="WD40/YVTN_repeat-like_dom_sf"/>
</dbReference>
<feature type="domain" description="Protein kinase" evidence="5">
    <location>
        <begin position="8"/>
        <end position="292"/>
    </location>
</feature>
<dbReference type="GO" id="GO:0004674">
    <property type="term" value="F:protein serine/threonine kinase activity"/>
    <property type="evidence" value="ECO:0007669"/>
    <property type="project" value="TreeGrafter"/>
</dbReference>
<dbReference type="Pfam" id="PF12894">
    <property type="entry name" value="ANAPC4_WD40"/>
    <property type="match status" value="1"/>
</dbReference>
<dbReference type="InterPro" id="IPR011009">
    <property type="entry name" value="Kinase-like_dom_sf"/>
</dbReference>
<evidence type="ECO:0000313" key="6">
    <source>
        <dbReference type="EMBL" id="GHO45488.1"/>
    </source>
</evidence>
<sequence>MLMAAERYRRIDRLDQGNMSEVWLARDVRTNEDVALKILLTVAEDERRNRKALERFQREIKIASSLKHPHILPLLDSGWMLYNDRKVPFLVSPHMPEGSLAQTLKKRPPWQYWSLAQTADAIIQAAESLWYLHTRRPLIVHGDVKPGNFLVRTLRDPQRVERVIELFLFDFGIARLQDMSLGDMEASDIIGTLPYMSPEQVRGRVGCASDQYSLAVMACWMLTGRLPIQAATYQEYMYAHVQDPPLAPSQLNPERIFSSAIDAVILRALAKKTEQRFSTILEFAQALREAVIQQANEETSARTISVDLGEDDARYRTPSFQEVFVPVVEENFQIQLDPVELDEEGVLDEPLPGPAPKVSSTNGQREISGRLYTPLALQPVYRHDLKARPRMLCWSPQGDIVACARYGEPPLLFYRDGRVELVQEVGLSLSAHSLCWSPDGRVLALSMPGEIYFWDVVARKSLPLVLRFHTQRAIEALDWSSGSYLALWIEKQVIIYPLNADQLRVTQPSLPLTLSREEMRSGSNNVLRWSPDGKRLLAGTSDGRVLCWRMGQRVTVQLDLQIGQKVQSVSWSPDGSFYALALRDNRVIGYDRTTHEQIFQWSNLPGMPRMLSIAPNQRIAIMLSTRRLVFGFPGELAPLYSLPAQLSAVWSPTRNELATIDEASDTQLTICSE</sequence>
<dbReference type="InterPro" id="IPR000719">
    <property type="entry name" value="Prot_kinase_dom"/>
</dbReference>
<keyword evidence="2" id="KW-0547">Nucleotide-binding</keyword>
<dbReference type="InterPro" id="IPR001680">
    <property type="entry name" value="WD40_rpt"/>
</dbReference>
<keyword evidence="1" id="KW-0808">Transferase</keyword>
<dbReference type="Proteomes" id="UP000612362">
    <property type="component" value="Unassembled WGS sequence"/>
</dbReference>
<accession>A0A8J3I2F6</accession>
<dbReference type="CDD" id="cd14014">
    <property type="entry name" value="STKc_PknB_like"/>
    <property type="match status" value="1"/>
</dbReference>
<dbReference type="Gene3D" id="2.130.10.10">
    <property type="entry name" value="YVTN repeat-like/Quinoprotein amine dehydrogenase"/>
    <property type="match status" value="2"/>
</dbReference>
<evidence type="ECO:0000256" key="2">
    <source>
        <dbReference type="ARBA" id="ARBA00022741"/>
    </source>
</evidence>
<dbReference type="SUPFAM" id="SSF82171">
    <property type="entry name" value="DPP6 N-terminal domain-like"/>
    <property type="match status" value="1"/>
</dbReference>
<dbReference type="SMART" id="SM00320">
    <property type="entry name" value="WD40"/>
    <property type="match status" value="3"/>
</dbReference>
<evidence type="ECO:0000256" key="3">
    <source>
        <dbReference type="ARBA" id="ARBA00022777"/>
    </source>
</evidence>
<dbReference type="InterPro" id="IPR024977">
    <property type="entry name" value="Apc4-like_WD40_dom"/>
</dbReference>
<proteinExistence type="predicted"/>
<evidence type="ECO:0000259" key="5">
    <source>
        <dbReference type="PROSITE" id="PS50011"/>
    </source>
</evidence>
<dbReference type="PROSITE" id="PS50011">
    <property type="entry name" value="PROTEIN_KINASE_DOM"/>
    <property type="match status" value="1"/>
</dbReference>
<keyword evidence="7" id="KW-1185">Reference proteome</keyword>
<dbReference type="InterPro" id="IPR008271">
    <property type="entry name" value="Ser/Thr_kinase_AS"/>
</dbReference>
<dbReference type="EMBL" id="BNJF01000001">
    <property type="protein sequence ID" value="GHO45488.1"/>
    <property type="molecule type" value="Genomic_DNA"/>
</dbReference>
<reference evidence="6" key="1">
    <citation type="submission" date="2020-10" db="EMBL/GenBank/DDBJ databases">
        <title>Taxonomic study of unclassified bacteria belonging to the class Ktedonobacteria.</title>
        <authorList>
            <person name="Yabe S."/>
            <person name="Wang C.M."/>
            <person name="Zheng Y."/>
            <person name="Sakai Y."/>
            <person name="Cavaletti L."/>
            <person name="Monciardini P."/>
            <person name="Donadio S."/>
        </authorList>
    </citation>
    <scope>NUCLEOTIDE SEQUENCE</scope>
    <source>
        <strain evidence="6">SOSP1-1</strain>
    </source>
</reference>
<dbReference type="RefSeq" id="WP_220194818.1">
    <property type="nucleotide sequence ID" value="NZ_BNJF01000001.1"/>
</dbReference>
<keyword evidence="4" id="KW-0067">ATP-binding</keyword>
<comment type="caution">
    <text evidence="6">The sequence shown here is derived from an EMBL/GenBank/DDBJ whole genome shotgun (WGS) entry which is preliminary data.</text>
</comment>
<name>A0A8J3I2F6_9CHLR</name>
<evidence type="ECO:0000256" key="1">
    <source>
        <dbReference type="ARBA" id="ARBA00022679"/>
    </source>
</evidence>
<evidence type="ECO:0000313" key="7">
    <source>
        <dbReference type="Proteomes" id="UP000612362"/>
    </source>
</evidence>